<dbReference type="PRINTS" id="PR02056">
    <property type="entry name" value="PROTEINF105A"/>
</dbReference>
<feature type="compositionally biased region" description="Polar residues" evidence="4">
    <location>
        <begin position="327"/>
        <end position="336"/>
    </location>
</feature>
<evidence type="ECO:0000256" key="4">
    <source>
        <dbReference type="SAM" id="MobiDB-lite"/>
    </source>
</evidence>
<feature type="compositionally biased region" description="Basic and acidic residues" evidence="4">
    <location>
        <begin position="310"/>
        <end position="324"/>
    </location>
</feature>
<dbReference type="InterPro" id="IPR023236">
    <property type="entry name" value="OTULINL"/>
</dbReference>
<keyword evidence="3" id="KW-0963">Cytoplasm</keyword>
<feature type="compositionally biased region" description="Basic and acidic residues" evidence="4">
    <location>
        <begin position="420"/>
        <end position="447"/>
    </location>
</feature>
<proteinExistence type="inferred from homology"/>
<feature type="region of interest" description="Disordered" evidence="4">
    <location>
        <begin position="399"/>
        <end position="475"/>
    </location>
</feature>
<feature type="compositionally biased region" description="Polar residues" evidence="4">
    <location>
        <begin position="448"/>
        <end position="474"/>
    </location>
</feature>
<evidence type="ECO:0000256" key="2">
    <source>
        <dbReference type="ARBA" id="ARBA00010267"/>
    </source>
</evidence>
<protein>
    <submittedName>
        <fullName evidence="5">Ubiquitin thioesterase otulin</fullName>
    </submittedName>
</protein>
<comment type="subcellular location">
    <subcellularLocation>
        <location evidence="1">Cytoplasm</location>
    </subcellularLocation>
</comment>
<feature type="compositionally biased region" description="Polar residues" evidence="4">
    <location>
        <begin position="408"/>
        <end position="417"/>
    </location>
</feature>
<feature type="compositionally biased region" description="Polar residues" evidence="4">
    <location>
        <begin position="30"/>
        <end position="45"/>
    </location>
</feature>
<comment type="caution">
    <text evidence="5">The sequence shown here is derived from an EMBL/GenBank/DDBJ whole genome shotgun (WGS) entry which is preliminary data.</text>
</comment>
<dbReference type="Proteomes" id="UP000830375">
    <property type="component" value="Unassembled WGS sequence"/>
</dbReference>
<dbReference type="PANTHER" id="PTHR33662">
    <property type="entry name" value="OTU DEUBIQUITINASE WITH LINEAR LINKAGE-SPECIFICITY A-RELATED"/>
    <property type="match status" value="1"/>
</dbReference>
<accession>A0ABQ8LHI5</accession>
<feature type="region of interest" description="Disordered" evidence="4">
    <location>
        <begin position="505"/>
        <end position="545"/>
    </location>
</feature>
<organism evidence="5 6">
    <name type="scientific">Labeo rohita</name>
    <name type="common">Indian major carp</name>
    <name type="synonym">Cyprinus rohita</name>
    <dbReference type="NCBI Taxonomy" id="84645"/>
    <lineage>
        <taxon>Eukaryota</taxon>
        <taxon>Metazoa</taxon>
        <taxon>Chordata</taxon>
        <taxon>Craniata</taxon>
        <taxon>Vertebrata</taxon>
        <taxon>Euteleostomi</taxon>
        <taxon>Actinopterygii</taxon>
        <taxon>Neopterygii</taxon>
        <taxon>Teleostei</taxon>
        <taxon>Ostariophysi</taxon>
        <taxon>Cypriniformes</taxon>
        <taxon>Cyprinidae</taxon>
        <taxon>Labeoninae</taxon>
        <taxon>Labeonini</taxon>
        <taxon>Labeo</taxon>
    </lineage>
</organism>
<evidence type="ECO:0000256" key="1">
    <source>
        <dbReference type="ARBA" id="ARBA00004496"/>
    </source>
</evidence>
<feature type="compositionally biased region" description="Polar residues" evidence="4">
    <location>
        <begin position="260"/>
        <end position="287"/>
    </location>
</feature>
<reference evidence="5 6" key="1">
    <citation type="submission" date="2022-01" db="EMBL/GenBank/DDBJ databases">
        <title>A high-quality chromosome-level genome assembly of rohu carp, Labeo rohita.</title>
        <authorList>
            <person name="Arick M.A. II"/>
            <person name="Hsu C.-Y."/>
            <person name="Magbanua Z."/>
            <person name="Pechanova O."/>
            <person name="Grover C."/>
            <person name="Miller E."/>
            <person name="Thrash A."/>
            <person name="Ezzel L."/>
            <person name="Alam S."/>
            <person name="Benzie J."/>
            <person name="Hamilton M."/>
            <person name="Karsi A."/>
            <person name="Lawrence M.L."/>
            <person name="Peterson D.G."/>
        </authorList>
    </citation>
    <scope>NUCLEOTIDE SEQUENCE [LARGE SCALE GENOMIC DNA]</scope>
    <source>
        <strain evidence="6">BAU-BD-2019</strain>
        <tissue evidence="5">Blood</tissue>
    </source>
</reference>
<feature type="compositionally biased region" description="Basic and acidic residues" evidence="4">
    <location>
        <begin position="47"/>
        <end position="56"/>
    </location>
</feature>
<feature type="compositionally biased region" description="Low complexity" evidence="4">
    <location>
        <begin position="210"/>
        <end position="221"/>
    </location>
</feature>
<dbReference type="PANTHER" id="PTHR33662:SF3">
    <property type="entry name" value="FIBROUS SHEATH CABYR-BINDING PROTEIN-LIKE-RELATED"/>
    <property type="match status" value="1"/>
</dbReference>
<name>A0ABQ8LHI5_LABRO</name>
<dbReference type="PRINTS" id="PR02055">
    <property type="entry name" value="PROTEINF105"/>
</dbReference>
<dbReference type="EMBL" id="JACTAM010000024">
    <property type="protein sequence ID" value="KAI2649123.1"/>
    <property type="molecule type" value="Genomic_DNA"/>
</dbReference>
<dbReference type="InterPro" id="IPR023235">
    <property type="entry name" value="FAM105"/>
</dbReference>
<evidence type="ECO:0000313" key="5">
    <source>
        <dbReference type="EMBL" id="KAI2649123.1"/>
    </source>
</evidence>
<evidence type="ECO:0000256" key="3">
    <source>
        <dbReference type="ARBA" id="ARBA00022490"/>
    </source>
</evidence>
<feature type="compositionally biased region" description="Polar residues" evidence="4">
    <location>
        <begin position="57"/>
        <end position="69"/>
    </location>
</feature>
<keyword evidence="6" id="KW-1185">Reference proteome</keyword>
<feature type="region of interest" description="Disordered" evidence="4">
    <location>
        <begin position="157"/>
        <end position="377"/>
    </location>
</feature>
<comment type="similarity">
    <text evidence="2">Belongs to the peptidase C65 family. Otulin subfamily.</text>
</comment>
<sequence length="888" mass="97444">MGNFWDCCGRKNPCDHAEDETKGLLHSSESKTSTKAGTDVCTSPASDEEHRHEDGTKPQQGESVITQQPIAEAKAHSSYSTTMSLLHTGVPLAAEANHSDSPEAAPTEAVKLATEPPKTETEITEEIQTIAAEVSEAPQDKVEAPAETVASVKVEIEAQNGSGEEVDITAAPTDDADATATSSDSTVAPALETPVKEAPVQEVTALAQVESENNSSQPESETQTKQKQNVEMIANEKEMIQTEELALNDTSEVTHEETGLSDTGDISLQDSSSTEPASCILGQSNESDVIEKSVAEVTAEEPIVEQTAEVEDRRSEDTHSEMAEQKQVPSEVSQTQEHSEEATSPDVDITNGLSSALENDLVKDTGSHTVENETNADVLAVEKLPQIEDIVQKLNEETLETETQEQLSSKPSTQIDSTIDVDKPEAVDSVKDLEKSEEVAEQKHETTEPIQNGLDSTCASVPSSPIEKTTLTDEATSDLVALEDTEAKGDAAVSSDAKLVEEVVKDAETGPQQAEDEMVKQEEESSAAQENEGKEDTSIPPKSEILFSSSTVKVQLIQKDIEESVEEVHDTLDESADLYLGAEEIEMGASNNNPSKPLLELTIPGVETRCSLAPAVDILGYSEREWRGNTTKSTLIRKGYSEMSRSFSGLRRVRGDNYCALRATLYQVLTNTTNMPTWLQNEDFVLLPEAQEHLISGWVFPAECKSGSEKESSVERLKYCLDLLKKKWQAAAACESPEEKHNLCERVFQGGEEEYGLLEALKFLMLAEAVDLHHKMTTDQEVPVFCWLLFARDTSENPQTLLANHLSQIGFSGGVEQVEMFLLGYALKHTIQAFRLYMTDTEEFVTHYPDDHKQEWPCVCIVTEDDRHYNVPVRRSIQHQHREDITMT</sequence>
<feature type="region of interest" description="Disordered" evidence="4">
    <location>
        <begin position="11"/>
        <end position="120"/>
    </location>
</feature>
<dbReference type="Pfam" id="PF16218">
    <property type="entry name" value="Peptidase_C101"/>
    <property type="match status" value="1"/>
</dbReference>
<feature type="compositionally biased region" description="Low complexity" evidence="4">
    <location>
        <begin position="168"/>
        <end position="190"/>
    </location>
</feature>
<evidence type="ECO:0000313" key="6">
    <source>
        <dbReference type="Proteomes" id="UP000830375"/>
    </source>
</evidence>
<feature type="compositionally biased region" description="Basic and acidic residues" evidence="4">
    <location>
        <begin position="11"/>
        <end position="23"/>
    </location>
</feature>
<gene>
    <name evidence="5" type="ORF">H4Q32_020335</name>
</gene>